<reference evidence="1 2" key="1">
    <citation type="journal article" date="2023" name="Nat. Commun.">
        <title>Origin of minicircular mitochondrial genomes in red algae.</title>
        <authorList>
            <person name="Lee Y."/>
            <person name="Cho C.H."/>
            <person name="Lee Y.M."/>
            <person name="Park S.I."/>
            <person name="Yang J.H."/>
            <person name="West J.A."/>
            <person name="Bhattacharya D."/>
            <person name="Yoon H.S."/>
        </authorList>
    </citation>
    <scope>NUCLEOTIDE SEQUENCE [LARGE SCALE GENOMIC DNA]</scope>
    <source>
        <strain evidence="1 2">CCMP1338</strain>
        <tissue evidence="1">Whole cell</tissue>
    </source>
</reference>
<dbReference type="AlphaFoldDB" id="A0AAV8UK86"/>
<accession>A0AAV8UK86</accession>
<comment type="caution">
    <text evidence="1">The sequence shown here is derived from an EMBL/GenBank/DDBJ whole genome shotgun (WGS) entry which is preliminary data.</text>
</comment>
<dbReference type="Proteomes" id="UP001157974">
    <property type="component" value="Unassembled WGS sequence"/>
</dbReference>
<evidence type="ECO:0000313" key="1">
    <source>
        <dbReference type="EMBL" id="KAJ8901677.1"/>
    </source>
</evidence>
<gene>
    <name evidence="1" type="ORF">NDN08_003883</name>
</gene>
<proteinExistence type="predicted"/>
<dbReference type="EMBL" id="JAMWBK010000010">
    <property type="protein sequence ID" value="KAJ8901677.1"/>
    <property type="molecule type" value="Genomic_DNA"/>
</dbReference>
<protein>
    <recommendedName>
        <fullName evidence="3">UmuC domain-containing protein</fullName>
    </recommendedName>
</protein>
<evidence type="ECO:0000313" key="2">
    <source>
        <dbReference type="Proteomes" id="UP001157974"/>
    </source>
</evidence>
<dbReference type="InterPro" id="IPR043502">
    <property type="entry name" value="DNA/RNA_pol_sf"/>
</dbReference>
<sequence>MDAFVGVLSVGVGVGGSTSGTCSRSGRRRLVVASAGKDGYKLNISEAIMVDLEGESLNSISKMPISAIQGVGEKTEKVLGALGLKTVSDMADYKFYKISRAIAVLESVERDGKRPDSSTMNIDKAVDKDFESKSFGDICDASASALQGISEEKGELLASIGVDTVRKLGEWKYFKWAESIVDLSKFEETK</sequence>
<organism evidence="1 2">
    <name type="scientific">Rhodosorus marinus</name>
    <dbReference type="NCBI Taxonomy" id="101924"/>
    <lineage>
        <taxon>Eukaryota</taxon>
        <taxon>Rhodophyta</taxon>
        <taxon>Stylonematophyceae</taxon>
        <taxon>Stylonematales</taxon>
        <taxon>Stylonemataceae</taxon>
        <taxon>Rhodosorus</taxon>
    </lineage>
</organism>
<keyword evidence="2" id="KW-1185">Reference proteome</keyword>
<dbReference type="SUPFAM" id="SSF56672">
    <property type="entry name" value="DNA/RNA polymerases"/>
    <property type="match status" value="1"/>
</dbReference>
<name>A0AAV8UK86_9RHOD</name>
<dbReference type="Gene3D" id="1.10.150.20">
    <property type="entry name" value="5' to 3' exonuclease, C-terminal subdomain"/>
    <property type="match status" value="1"/>
</dbReference>
<evidence type="ECO:0008006" key="3">
    <source>
        <dbReference type="Google" id="ProtNLM"/>
    </source>
</evidence>